<reference evidence="4" key="2">
    <citation type="submission" date="2025-08" db="UniProtKB">
        <authorList>
            <consortium name="RefSeq"/>
        </authorList>
    </citation>
    <scope>IDENTIFICATION</scope>
    <source>
        <tissue evidence="4">Young leaves</tissue>
    </source>
</reference>
<evidence type="ECO:0000259" key="2">
    <source>
        <dbReference type="PROSITE" id="PS51840"/>
    </source>
</evidence>
<reference evidence="3" key="1">
    <citation type="journal article" date="2019" name="Nat. Commun.">
        <title>Genome-wide association mapping of date palm fruit traits.</title>
        <authorList>
            <person name="Hazzouri K.M."/>
            <person name="Gros-Balthazard M."/>
            <person name="Flowers J.M."/>
            <person name="Copetti D."/>
            <person name="Lemansour A."/>
            <person name="Lebrun M."/>
            <person name="Masmoudi K."/>
            <person name="Ferrand S."/>
            <person name="Dhar M.I."/>
            <person name="Fresquez Z.A."/>
            <person name="Rosas U."/>
            <person name="Zhang J."/>
            <person name="Talag J."/>
            <person name="Lee S."/>
            <person name="Kudrna D."/>
            <person name="Powell R.F."/>
            <person name="Leitch I.J."/>
            <person name="Krueger R.R."/>
            <person name="Wing R.A."/>
            <person name="Amiri K.M.A."/>
            <person name="Purugganan M.D."/>
        </authorList>
    </citation>
    <scope>NUCLEOTIDE SEQUENCE [LARGE SCALE GENOMIC DNA]</scope>
    <source>
        <strain evidence="3">cv. Khalas</strain>
    </source>
</reference>
<feature type="compositionally biased region" description="Low complexity" evidence="1">
    <location>
        <begin position="297"/>
        <end position="314"/>
    </location>
</feature>
<proteinExistence type="predicted"/>
<feature type="domain" description="C2 NT-type" evidence="2">
    <location>
        <begin position="121"/>
        <end position="275"/>
    </location>
</feature>
<feature type="compositionally biased region" description="Basic and acidic residues" evidence="1">
    <location>
        <begin position="440"/>
        <end position="457"/>
    </location>
</feature>
<organism evidence="3 4">
    <name type="scientific">Phoenix dactylifera</name>
    <name type="common">Date palm</name>
    <dbReference type="NCBI Taxonomy" id="42345"/>
    <lineage>
        <taxon>Eukaryota</taxon>
        <taxon>Viridiplantae</taxon>
        <taxon>Streptophyta</taxon>
        <taxon>Embryophyta</taxon>
        <taxon>Tracheophyta</taxon>
        <taxon>Spermatophyta</taxon>
        <taxon>Magnoliopsida</taxon>
        <taxon>Liliopsida</taxon>
        <taxon>Arecaceae</taxon>
        <taxon>Coryphoideae</taxon>
        <taxon>Phoeniceae</taxon>
        <taxon>Phoenix</taxon>
    </lineage>
</organism>
<feature type="region of interest" description="Disordered" evidence="1">
    <location>
        <begin position="34"/>
        <end position="109"/>
    </location>
</feature>
<feature type="compositionally biased region" description="Basic and acidic residues" evidence="1">
    <location>
        <begin position="74"/>
        <end position="89"/>
    </location>
</feature>
<feature type="region of interest" description="Disordered" evidence="1">
    <location>
        <begin position="288"/>
        <end position="369"/>
    </location>
</feature>
<dbReference type="InterPro" id="IPR048972">
    <property type="entry name" value="PMI1_PMIR1-2_C"/>
</dbReference>
<dbReference type="InterPro" id="IPR019448">
    <property type="entry name" value="NT-C2"/>
</dbReference>
<protein>
    <submittedName>
        <fullName evidence="4">Protein PLASTID MOVEMENT IMPAIRED 1</fullName>
    </submittedName>
</protein>
<evidence type="ECO:0000313" key="4">
    <source>
        <dbReference type="RefSeq" id="XP_008804649.2"/>
    </source>
</evidence>
<evidence type="ECO:0000313" key="3">
    <source>
        <dbReference type="Proteomes" id="UP000228380"/>
    </source>
</evidence>
<dbReference type="RefSeq" id="XP_008804649.2">
    <property type="nucleotide sequence ID" value="XM_008806427.4"/>
</dbReference>
<dbReference type="Proteomes" id="UP000228380">
    <property type="component" value="Chromosome 17"/>
</dbReference>
<keyword evidence="3" id="KW-1185">Reference proteome</keyword>
<gene>
    <name evidence="4" type="primary">LOC103717876</name>
</gene>
<dbReference type="AlphaFoldDB" id="A0A8B7CRE5"/>
<dbReference type="InterPro" id="IPR039614">
    <property type="entry name" value="PMI1-like"/>
</dbReference>
<dbReference type="PANTHER" id="PTHR33414">
    <property type="entry name" value="PROTEIN PLASTID MOVEMENT IMPAIRED 1-RELATED 1"/>
    <property type="match status" value="1"/>
</dbReference>
<dbReference type="Pfam" id="PF21745">
    <property type="entry name" value="PMI1_PMIR1-2_C"/>
    <property type="match status" value="1"/>
</dbReference>
<name>A0A8B7CRE5_PHODC</name>
<dbReference type="PANTHER" id="PTHR33414:SF2">
    <property type="entry name" value="PROTEIN PLASTID MOVEMENT IMPAIRED 1"/>
    <property type="match status" value="1"/>
</dbReference>
<dbReference type="OrthoDB" id="656546at2759"/>
<dbReference type="PROSITE" id="PS51840">
    <property type="entry name" value="C2_NT"/>
    <property type="match status" value="1"/>
</dbReference>
<dbReference type="Pfam" id="PF10358">
    <property type="entry name" value="NT-C2"/>
    <property type="match status" value="1"/>
</dbReference>
<feature type="compositionally biased region" description="Basic and acidic residues" evidence="1">
    <location>
        <begin position="357"/>
        <end position="367"/>
    </location>
</feature>
<feature type="region of interest" description="Disordered" evidence="1">
    <location>
        <begin position="440"/>
        <end position="459"/>
    </location>
</feature>
<dbReference type="GeneID" id="103717876"/>
<feature type="compositionally biased region" description="Low complexity" evidence="1">
    <location>
        <begin position="96"/>
        <end position="105"/>
    </location>
</feature>
<dbReference type="KEGG" id="pda:103717876"/>
<sequence>MADQSERRNSNNQLLQELDALSHSLYQAHTARRTASLALPSSAKPTSDAELAQSERHLRSRRLSMSPWRSRPKPQHEPYDDGAEDDRLGRPSKNQKPAAGTGATAGEKKKGIWNWKPMRALSHIMMRRLGCLFSVEVVAVQGLPASMNGLRLSVAVRKKETKEGAVRTMPSRVLQGSADFEEMLFIRCHVYCSGGSGAGKPLKLEARPFLISVVAVDAPELDFGNSIVDLSLLVKESMEGSFEGARIRQRDTTFPLSGKAKGGELVLKLGFQIMEDGGFGIYNQAEVGKSSSKGKDSSSSFARRQSKSSFSVSSPRITRPEPSSSPTKEMPAIDLKGIDDFSLDEPGPPPSSSPSIHKSEPEPKDELDFPEFEVVEKGVEIQAEKEEEEAAVFEEAADGTSVSSEVVKEVVHDTAHPTRLPELDAIAQQIEALESMMMRDGRDPTKTAEEDERQRLDAEEETVTREFLQMLELEDEKDMLDRAALMKSVAEEGRNAETSVFLSDLGKGLGSIVQTRDGGYLAAMNPFDVELRRKETPKLAMQISKPFILGDQKLASGFEVFQRLAALGSEELGSKLHSLAAMDELMGKTAEQIAFEGIASAIISGRNKEGANSSAARSVAILKTMATAMNEGRKERISTGIWNVREKPVTMEEILAFSLQKIEAMAVEALKIQAGMAEEESPFDVASLVGKAHSESPLDSAIPPEDWAKTCSGATMITLLVILQLRDPVRRYEMVGAPSIAIIQAVRVDDAGDEEGRYKLASLHVGGLKLKSGGRRSIWDGEKQRLTAMQWLVAFGPGKARKKSKLAQAKGGQDVVWSMSSRVMADMWLKPIRNPDVKVSEQ</sequence>
<evidence type="ECO:0000256" key="1">
    <source>
        <dbReference type="SAM" id="MobiDB-lite"/>
    </source>
</evidence>
<accession>A0A8B7CRE5</accession>